<evidence type="ECO:0000259" key="4">
    <source>
        <dbReference type="Pfam" id="PF03328"/>
    </source>
</evidence>
<evidence type="ECO:0000313" key="5">
    <source>
        <dbReference type="EMBL" id="SVA81075.1"/>
    </source>
</evidence>
<sequence length="287" mass="31108">MGQNKTTWLHFLLILNVSVLSATVVQAQSSSPVNRIIENLFRDSPAIGTFTRTPETDIDFTVIDEQYGEFDINDVRKALVDMRVNNRSPIVAPIVRIPLAARDAPQDVVRQLLDAGVFGIMFPDIETQEQATAAISSMRFPQTADADQVPPGLRGSGSGSAPEYWGVSEEEYRTLADVWPLDPAGKLVAMIQIESLTGIRALNEILEVPGIGVIFLGPTDLASSTGAEGPNAPTVEALVQEVLQVCLARNIPCGYPIVATSHQEAERETARRLAEGFKVLAVMTRAQ</sequence>
<evidence type="ECO:0000256" key="2">
    <source>
        <dbReference type="ARBA" id="ARBA00022723"/>
    </source>
</evidence>
<dbReference type="PANTHER" id="PTHR30502">
    <property type="entry name" value="2-KETO-3-DEOXY-L-RHAMNONATE ALDOLASE"/>
    <property type="match status" value="1"/>
</dbReference>
<reference evidence="5" key="1">
    <citation type="submission" date="2018-05" db="EMBL/GenBank/DDBJ databases">
        <authorList>
            <person name="Lanie J.A."/>
            <person name="Ng W.-L."/>
            <person name="Kazmierczak K.M."/>
            <person name="Andrzejewski T.M."/>
            <person name="Davidsen T.M."/>
            <person name="Wayne K.J."/>
            <person name="Tettelin H."/>
            <person name="Glass J.I."/>
            <person name="Rusch D."/>
            <person name="Podicherti R."/>
            <person name="Tsui H.-C.T."/>
            <person name="Winkler M.E."/>
        </authorList>
    </citation>
    <scope>NUCLEOTIDE SEQUENCE</scope>
</reference>
<dbReference type="GO" id="GO:0005737">
    <property type="term" value="C:cytoplasm"/>
    <property type="evidence" value="ECO:0007669"/>
    <property type="project" value="TreeGrafter"/>
</dbReference>
<dbReference type="GO" id="GO:0046872">
    <property type="term" value="F:metal ion binding"/>
    <property type="evidence" value="ECO:0007669"/>
    <property type="project" value="UniProtKB-KW"/>
</dbReference>
<dbReference type="Pfam" id="PF03328">
    <property type="entry name" value="HpcH_HpaI"/>
    <property type="match status" value="1"/>
</dbReference>
<comment type="similarity">
    <text evidence="1">Belongs to the HpcH/HpaI aldolase family.</text>
</comment>
<evidence type="ECO:0000256" key="3">
    <source>
        <dbReference type="ARBA" id="ARBA00023239"/>
    </source>
</evidence>
<dbReference type="SUPFAM" id="SSF51621">
    <property type="entry name" value="Phosphoenolpyruvate/pyruvate domain"/>
    <property type="match status" value="1"/>
</dbReference>
<keyword evidence="3" id="KW-0456">Lyase</keyword>
<dbReference type="AlphaFoldDB" id="A0A381YVN6"/>
<keyword evidence="2" id="KW-0479">Metal-binding</keyword>
<feature type="domain" description="HpcH/HpaI aldolase/citrate lyase" evidence="4">
    <location>
        <begin position="73"/>
        <end position="266"/>
    </location>
</feature>
<dbReference type="GO" id="GO:0016832">
    <property type="term" value="F:aldehyde-lyase activity"/>
    <property type="evidence" value="ECO:0007669"/>
    <property type="project" value="TreeGrafter"/>
</dbReference>
<dbReference type="InterPro" id="IPR005000">
    <property type="entry name" value="Aldolase/citrate-lyase_domain"/>
</dbReference>
<proteinExistence type="inferred from homology"/>
<evidence type="ECO:0000256" key="1">
    <source>
        <dbReference type="ARBA" id="ARBA00005568"/>
    </source>
</evidence>
<dbReference type="PANTHER" id="PTHR30502:SF0">
    <property type="entry name" value="PHOSPHOENOLPYRUVATE CARBOXYLASE FAMILY PROTEIN"/>
    <property type="match status" value="1"/>
</dbReference>
<gene>
    <name evidence="5" type="ORF">METZ01_LOCUS133929</name>
</gene>
<name>A0A381YVN6_9ZZZZ</name>
<dbReference type="InterPro" id="IPR040442">
    <property type="entry name" value="Pyrv_kinase-like_dom_sf"/>
</dbReference>
<protein>
    <recommendedName>
        <fullName evidence="4">HpcH/HpaI aldolase/citrate lyase domain-containing protein</fullName>
    </recommendedName>
</protein>
<dbReference type="EMBL" id="UINC01019177">
    <property type="protein sequence ID" value="SVA81075.1"/>
    <property type="molecule type" value="Genomic_DNA"/>
</dbReference>
<organism evidence="5">
    <name type="scientific">marine metagenome</name>
    <dbReference type="NCBI Taxonomy" id="408172"/>
    <lineage>
        <taxon>unclassified sequences</taxon>
        <taxon>metagenomes</taxon>
        <taxon>ecological metagenomes</taxon>
    </lineage>
</organism>
<accession>A0A381YVN6</accession>
<dbReference type="InterPro" id="IPR015813">
    <property type="entry name" value="Pyrv/PenolPyrv_kinase-like_dom"/>
</dbReference>
<dbReference type="Gene3D" id="3.20.20.60">
    <property type="entry name" value="Phosphoenolpyruvate-binding domains"/>
    <property type="match status" value="1"/>
</dbReference>
<dbReference type="InterPro" id="IPR050251">
    <property type="entry name" value="HpcH-HpaI_aldolase"/>
</dbReference>